<dbReference type="RefSeq" id="NP_817533.1">
    <property type="nucleotide sequence ID" value="NC_004681.1"/>
</dbReference>
<protein>
    <submittedName>
        <fullName evidence="1">WhiB family transcription factor</fullName>
    </submittedName>
</protein>
<organism evidence="1 2">
    <name type="scientific">Mycobacterium phage Cjw1</name>
    <dbReference type="NCBI Taxonomy" id="2907830"/>
    <lineage>
        <taxon>Viruses</taxon>
        <taxon>Duplodnaviria</taxon>
        <taxon>Heunggongvirae</taxon>
        <taxon>Uroviricota</taxon>
        <taxon>Caudoviricetes</taxon>
        <taxon>Kostyavirus</taxon>
        <taxon>Kostyavirus CJW1</taxon>
    </lineage>
</organism>
<accession>Q857S8</accession>
<dbReference type="KEGG" id="vg:1259148"/>
<keyword evidence="2" id="KW-1185">Reference proteome</keyword>
<sequence>MPRRRVRPHRLGRGSLRRYRGRVVPSVLNLFEQLMQPGGSETAIDMSWHGKAKCQGDLRFSSHKPDEELTEELTEICLNCPVFTRCMVDLADSTSVFVAGEWKEDDEDHTGLP</sequence>
<evidence type="ECO:0000313" key="2">
    <source>
        <dbReference type="Proteomes" id="UP000000968"/>
    </source>
</evidence>
<dbReference type="Proteomes" id="UP000000968">
    <property type="component" value="Segment"/>
</dbReference>
<gene>
    <name evidence="1" type="primary">83</name>
    <name evidence="1" type="ORF">PBI_CJW1_83</name>
</gene>
<proteinExistence type="predicted"/>
<evidence type="ECO:0000313" key="1">
    <source>
        <dbReference type="EMBL" id="AAN01698.1"/>
    </source>
</evidence>
<reference evidence="1 2" key="1">
    <citation type="journal article" date="2003" name="Cell">
        <title>Origins of highly mosaic mycobacteriophage genomes.</title>
        <authorList>
            <person name="Pedulla M.L."/>
            <person name="Ford M.E."/>
            <person name="Houtz J.M."/>
            <person name="Karthikeyan T."/>
            <person name="Wadsworth C."/>
            <person name="Lewis J.A."/>
            <person name="Jacobs-Sera D."/>
            <person name="Falbo J."/>
            <person name="Gross J."/>
            <person name="Pannunzio N.R."/>
            <person name="Brucker W."/>
            <person name="Kumar V."/>
            <person name="Kandasamy J."/>
            <person name="Keenan L."/>
            <person name="Bardarov S."/>
            <person name="Kriakov J."/>
            <person name="Lawrence J.G."/>
            <person name="Jacobs W.R. Jr."/>
            <person name="Hendrix R.W."/>
            <person name="Hatfull G.F."/>
        </authorList>
    </citation>
    <scope>NUCLEOTIDE SEQUENCE</scope>
</reference>
<name>Q857S8_9CAUD</name>
<dbReference type="EMBL" id="AY129331">
    <property type="protein sequence ID" value="AAN01698.1"/>
    <property type="molecule type" value="Genomic_DNA"/>
</dbReference>